<dbReference type="Pfam" id="PF10226">
    <property type="entry name" value="CCDC85"/>
    <property type="match status" value="1"/>
</dbReference>
<comment type="subcellular location">
    <subcellularLocation>
        <location evidence="1">Cell junction</location>
        <location evidence="1">Adherens junction</location>
    </subcellularLocation>
</comment>
<dbReference type="GeneTree" id="ENSGT00940000157361"/>
<feature type="region of interest" description="Disordered" evidence="6">
    <location>
        <begin position="216"/>
        <end position="323"/>
    </location>
</feature>
<comment type="similarity">
    <text evidence="2">Belongs to the CCDC85 family.</text>
</comment>
<protein>
    <submittedName>
        <fullName evidence="7">Coiled-coil domain containing 85A</fullName>
    </submittedName>
</protein>
<accession>A0A7N6AQB7</accession>
<organism evidence="7 8">
    <name type="scientific">Anabas testudineus</name>
    <name type="common">Climbing perch</name>
    <name type="synonym">Anthias testudineus</name>
    <dbReference type="NCBI Taxonomy" id="64144"/>
    <lineage>
        <taxon>Eukaryota</taxon>
        <taxon>Metazoa</taxon>
        <taxon>Chordata</taxon>
        <taxon>Craniata</taxon>
        <taxon>Vertebrata</taxon>
        <taxon>Euteleostomi</taxon>
        <taxon>Actinopterygii</taxon>
        <taxon>Neopterygii</taxon>
        <taxon>Teleostei</taxon>
        <taxon>Neoteleostei</taxon>
        <taxon>Acanthomorphata</taxon>
        <taxon>Anabantaria</taxon>
        <taxon>Anabantiformes</taxon>
        <taxon>Anabantoidei</taxon>
        <taxon>Anabantidae</taxon>
        <taxon>Anabas</taxon>
    </lineage>
</organism>
<sequence length="483" mass="53343">MHIGRVGRNNSSSVGSELNFGVLFGVSSSLSATLLRSSKKKKKKKKKKKRMEKGAPLQPQMSKGAEMSADDISKIHDEELLKWGKDELVRRLRRAEAEKRSVIVEHGNVMREVNRRLQQHLNEIRGLKDVNQKLQEDNQELRDLCCFLDDDRQKGKRVSREWQRLGRYSAGLMRKEVAIYLQKLKELEQRQVEVIRENMELKEVCLMLEEEKAAVGAGGAGGGKSEQVGPGCRSSIDSQSSLSQLGGGVPAPGMLRDVGDGSSTSSAESTDSPDNPHHKPSSGSGTTCVEHPDQAGNVCESTGRRHSSTPEYHTFPQPCRPRGGSLTNLDPCSLWGHSPEKHGKVPTRLPCDSQPKPCCSDLLAHKQLLMSEQASPVCVKGTAKSSPELSQRHRQINTMGVGHGSPKAKQATMGTPEHLRKGRVIVGSPESLRRHHYYQPSPGERYKTGSSGRAGCQRRAAEEDIAPHQQSLYNEPLRSNWLL</sequence>
<reference evidence="7" key="2">
    <citation type="submission" date="2025-08" db="UniProtKB">
        <authorList>
            <consortium name="Ensembl"/>
        </authorList>
    </citation>
    <scope>IDENTIFICATION</scope>
</reference>
<evidence type="ECO:0000256" key="5">
    <source>
        <dbReference type="SAM" id="Coils"/>
    </source>
</evidence>
<keyword evidence="4 5" id="KW-0175">Coiled coil</keyword>
<proteinExistence type="inferred from homology"/>
<dbReference type="GO" id="GO:0005912">
    <property type="term" value="C:adherens junction"/>
    <property type="evidence" value="ECO:0007669"/>
    <property type="project" value="UniProtKB-SubCell"/>
</dbReference>
<dbReference type="AlphaFoldDB" id="A0A7N6AQB7"/>
<feature type="compositionally biased region" description="Low complexity" evidence="6">
    <location>
        <begin position="260"/>
        <end position="272"/>
    </location>
</feature>
<evidence type="ECO:0000256" key="4">
    <source>
        <dbReference type="ARBA" id="ARBA00023054"/>
    </source>
</evidence>
<evidence type="ECO:0000256" key="2">
    <source>
        <dbReference type="ARBA" id="ARBA00009052"/>
    </source>
</evidence>
<dbReference type="PANTHER" id="PTHR13546">
    <property type="entry name" value="RE60986P"/>
    <property type="match status" value="1"/>
</dbReference>
<feature type="coiled-coil region" evidence="5">
    <location>
        <begin position="85"/>
        <end position="144"/>
    </location>
</feature>
<evidence type="ECO:0000313" key="7">
    <source>
        <dbReference type="Ensembl" id="ENSATEP00000050112.2"/>
    </source>
</evidence>
<evidence type="ECO:0000256" key="1">
    <source>
        <dbReference type="ARBA" id="ARBA00004536"/>
    </source>
</evidence>
<reference evidence="7" key="3">
    <citation type="submission" date="2025-09" db="UniProtKB">
        <authorList>
            <consortium name="Ensembl"/>
        </authorList>
    </citation>
    <scope>IDENTIFICATION</scope>
</reference>
<evidence type="ECO:0000256" key="3">
    <source>
        <dbReference type="ARBA" id="ARBA00022949"/>
    </source>
</evidence>
<reference evidence="7" key="1">
    <citation type="submission" date="2021-04" db="EMBL/GenBank/DDBJ databases">
        <authorList>
            <consortium name="Wellcome Sanger Institute Data Sharing"/>
        </authorList>
    </citation>
    <scope>NUCLEOTIDE SEQUENCE [LARGE SCALE GENOMIC DNA]</scope>
</reference>
<feature type="compositionally biased region" description="Basic residues" evidence="6">
    <location>
        <begin position="37"/>
        <end position="51"/>
    </location>
</feature>
<feature type="compositionally biased region" description="Low complexity" evidence="6">
    <location>
        <begin position="234"/>
        <end position="244"/>
    </location>
</feature>
<feature type="region of interest" description="Disordered" evidence="6">
    <location>
        <begin position="398"/>
        <end position="464"/>
    </location>
</feature>
<dbReference type="Ensembl" id="ENSATET00000040664.2">
    <property type="protein sequence ID" value="ENSATEP00000050112.2"/>
    <property type="gene ID" value="ENSATEG00000008323.3"/>
</dbReference>
<dbReference type="InParanoid" id="A0A7N6AQB7"/>
<keyword evidence="3" id="KW-0965">Cell junction</keyword>
<evidence type="ECO:0000313" key="8">
    <source>
        <dbReference type="Proteomes" id="UP000265040"/>
    </source>
</evidence>
<dbReference type="InterPro" id="IPR019359">
    <property type="entry name" value="CCDC85"/>
</dbReference>
<evidence type="ECO:0000256" key="6">
    <source>
        <dbReference type="SAM" id="MobiDB-lite"/>
    </source>
</evidence>
<dbReference type="Proteomes" id="UP000265040">
    <property type="component" value="Chromosome 15"/>
</dbReference>
<name>A0A7N6AQB7_ANATE</name>
<feature type="region of interest" description="Disordered" evidence="6">
    <location>
        <begin position="34"/>
        <end position="68"/>
    </location>
</feature>
<keyword evidence="8" id="KW-1185">Reference proteome</keyword>
<dbReference type="PANTHER" id="PTHR13546:SF13">
    <property type="entry name" value="COILED-COIL DOMAIN-CONTAINING PROTEIN 85A"/>
    <property type="match status" value="1"/>
</dbReference>
<feature type="coiled-coil region" evidence="5">
    <location>
        <begin position="170"/>
        <end position="204"/>
    </location>
</feature>